<dbReference type="SUPFAM" id="SSF55729">
    <property type="entry name" value="Acyl-CoA N-acyltransferases (Nat)"/>
    <property type="match status" value="1"/>
</dbReference>
<proteinExistence type="predicted"/>
<organism evidence="3 4">
    <name type="scientific">Chitinophaga japonensis</name>
    <name type="common">Flexibacter japonensis</name>
    <dbReference type="NCBI Taxonomy" id="104662"/>
    <lineage>
        <taxon>Bacteria</taxon>
        <taxon>Pseudomonadati</taxon>
        <taxon>Bacteroidota</taxon>
        <taxon>Chitinophagia</taxon>
        <taxon>Chitinophagales</taxon>
        <taxon>Chitinophagaceae</taxon>
        <taxon>Chitinophaga</taxon>
    </lineage>
</organism>
<feature type="domain" description="N-acetyltransferase" evidence="2">
    <location>
        <begin position="12"/>
        <end position="149"/>
    </location>
</feature>
<protein>
    <submittedName>
        <fullName evidence="3">Acetyltransferase (GNAT) family protein</fullName>
    </submittedName>
</protein>
<comment type="caution">
    <text evidence="3">The sequence shown here is derived from an EMBL/GenBank/DDBJ whole genome shotgun (WGS) entry which is preliminary data.</text>
</comment>
<dbReference type="InterPro" id="IPR000182">
    <property type="entry name" value="GNAT_dom"/>
</dbReference>
<dbReference type="CDD" id="cd04301">
    <property type="entry name" value="NAT_SF"/>
    <property type="match status" value="1"/>
</dbReference>
<evidence type="ECO:0000313" key="3">
    <source>
        <dbReference type="EMBL" id="TWI91027.1"/>
    </source>
</evidence>
<dbReference type="AlphaFoldDB" id="A0A562TBS6"/>
<dbReference type="EMBL" id="VLLG01000002">
    <property type="protein sequence ID" value="TWI91027.1"/>
    <property type="molecule type" value="Genomic_DNA"/>
</dbReference>
<evidence type="ECO:0000259" key="2">
    <source>
        <dbReference type="PROSITE" id="PS51186"/>
    </source>
</evidence>
<evidence type="ECO:0000256" key="1">
    <source>
        <dbReference type="ARBA" id="ARBA00022679"/>
    </source>
</evidence>
<dbReference type="InterPro" id="IPR050769">
    <property type="entry name" value="NAT_camello-type"/>
</dbReference>
<dbReference type="Pfam" id="PF00583">
    <property type="entry name" value="Acetyltransf_1"/>
    <property type="match status" value="1"/>
</dbReference>
<dbReference type="GO" id="GO:0008080">
    <property type="term" value="F:N-acetyltransferase activity"/>
    <property type="evidence" value="ECO:0007669"/>
    <property type="project" value="InterPro"/>
</dbReference>
<sequence>MTTLKRVNSGHPGFRKLIIELDKELWNIFGTVQAQYDQYNSIEQIDTVVLAYEQDTVVACGCFKQYDAQTVEIKRMFVVPGRRSAGVATLLLQELEAWARELQYQAAILETGKIMPAAVRLYEKNGYVVTENYGQYVGMEQSVCMRKRL</sequence>
<keyword evidence="1 3" id="KW-0808">Transferase</keyword>
<reference evidence="3 4" key="1">
    <citation type="journal article" date="2013" name="Stand. Genomic Sci.">
        <title>Genomic Encyclopedia of Type Strains, Phase I: The one thousand microbial genomes (KMG-I) project.</title>
        <authorList>
            <person name="Kyrpides N.C."/>
            <person name="Woyke T."/>
            <person name="Eisen J.A."/>
            <person name="Garrity G."/>
            <person name="Lilburn T.G."/>
            <person name="Beck B.J."/>
            <person name="Whitman W.B."/>
            <person name="Hugenholtz P."/>
            <person name="Klenk H.P."/>
        </authorList>
    </citation>
    <scope>NUCLEOTIDE SEQUENCE [LARGE SCALE GENOMIC DNA]</scope>
    <source>
        <strain evidence="3 4">DSM 13484</strain>
    </source>
</reference>
<gene>
    <name evidence="3" type="ORF">LX66_0388</name>
</gene>
<dbReference type="Gene3D" id="3.40.630.30">
    <property type="match status" value="1"/>
</dbReference>
<dbReference type="PANTHER" id="PTHR13947">
    <property type="entry name" value="GNAT FAMILY N-ACETYLTRANSFERASE"/>
    <property type="match status" value="1"/>
</dbReference>
<dbReference type="PROSITE" id="PS51186">
    <property type="entry name" value="GNAT"/>
    <property type="match status" value="1"/>
</dbReference>
<dbReference type="Proteomes" id="UP000316778">
    <property type="component" value="Unassembled WGS sequence"/>
</dbReference>
<dbReference type="OrthoDB" id="9803233at2"/>
<keyword evidence="4" id="KW-1185">Reference proteome</keyword>
<dbReference type="PANTHER" id="PTHR13947:SF37">
    <property type="entry name" value="LD18367P"/>
    <property type="match status" value="1"/>
</dbReference>
<evidence type="ECO:0000313" key="4">
    <source>
        <dbReference type="Proteomes" id="UP000316778"/>
    </source>
</evidence>
<dbReference type="RefSeq" id="WP_145710198.1">
    <property type="nucleotide sequence ID" value="NZ_BAAAFY010000001.1"/>
</dbReference>
<accession>A0A562TBS6</accession>
<dbReference type="InterPro" id="IPR016181">
    <property type="entry name" value="Acyl_CoA_acyltransferase"/>
</dbReference>
<name>A0A562TBS6_CHIJA</name>